<name>A0AA91VB56_9BACI</name>
<sequence>MTPTTIRIRIEALDLKLEPVTTILLFCLDTLIVGWLGCTGGGEVGGVGADGDGNVGDGNVGEG</sequence>
<dbReference type="AlphaFoldDB" id="A0AA91VB56"/>
<dbReference type="EMBL" id="NVOR01000068">
    <property type="protein sequence ID" value="PED81378.1"/>
    <property type="molecule type" value="Genomic_DNA"/>
</dbReference>
<accession>A0AA91VB56</accession>
<organism evidence="1 2">
    <name type="scientific">Bacillus pseudomycoides</name>
    <dbReference type="NCBI Taxonomy" id="64104"/>
    <lineage>
        <taxon>Bacteria</taxon>
        <taxon>Bacillati</taxon>
        <taxon>Bacillota</taxon>
        <taxon>Bacilli</taxon>
        <taxon>Bacillales</taxon>
        <taxon>Bacillaceae</taxon>
        <taxon>Bacillus</taxon>
        <taxon>Bacillus cereus group</taxon>
    </lineage>
</organism>
<gene>
    <name evidence="1" type="ORF">CON65_17860</name>
</gene>
<comment type="caution">
    <text evidence="1">The sequence shown here is derived from an EMBL/GenBank/DDBJ whole genome shotgun (WGS) entry which is preliminary data.</text>
</comment>
<reference evidence="1 2" key="1">
    <citation type="submission" date="2017-09" db="EMBL/GenBank/DDBJ databases">
        <title>Large-scale bioinformatics analysis of Bacillus genomes uncovers conserved roles of natural products in bacterial physiology.</title>
        <authorList>
            <consortium name="Agbiome Team Llc"/>
            <person name="Bleich R.M."/>
            <person name="Grubbs K.J."/>
            <person name="Santa Maria K.C."/>
            <person name="Allen S.E."/>
            <person name="Farag S."/>
            <person name="Shank E.A."/>
            <person name="Bowers A."/>
        </authorList>
    </citation>
    <scope>NUCLEOTIDE SEQUENCE [LARGE SCALE GENOMIC DNA]</scope>
    <source>
        <strain evidence="1 2">AFS092012</strain>
    </source>
</reference>
<proteinExistence type="predicted"/>
<dbReference type="Proteomes" id="UP000221020">
    <property type="component" value="Unassembled WGS sequence"/>
</dbReference>
<evidence type="ECO:0000313" key="1">
    <source>
        <dbReference type="EMBL" id="PED81378.1"/>
    </source>
</evidence>
<protein>
    <submittedName>
        <fullName evidence="1">Uncharacterized protein</fullName>
    </submittedName>
</protein>
<evidence type="ECO:0000313" key="2">
    <source>
        <dbReference type="Proteomes" id="UP000221020"/>
    </source>
</evidence>